<dbReference type="SMART" id="SM00152">
    <property type="entry name" value="THY"/>
    <property type="match status" value="1"/>
</dbReference>
<evidence type="ECO:0000256" key="2">
    <source>
        <dbReference type="ARBA" id="ARBA00009511"/>
    </source>
</evidence>
<evidence type="ECO:0000256" key="5">
    <source>
        <dbReference type="SAM" id="MobiDB-lite"/>
    </source>
</evidence>
<protein>
    <submittedName>
        <fullName evidence="7">Thymosin beta-15A</fullName>
    </submittedName>
</protein>
<keyword evidence="3" id="KW-0963">Cytoplasm</keyword>
<dbReference type="GeneID" id="112912297"/>
<dbReference type="InterPro" id="IPR001152">
    <property type="entry name" value="Beta-thymosin"/>
</dbReference>
<evidence type="ECO:0000313" key="7">
    <source>
        <dbReference type="RefSeq" id="XP_025844804.2"/>
    </source>
</evidence>
<dbReference type="GO" id="GO:0003785">
    <property type="term" value="F:actin monomer binding"/>
    <property type="evidence" value="ECO:0007669"/>
    <property type="project" value="InterPro"/>
</dbReference>
<dbReference type="PANTHER" id="PTHR12021">
    <property type="entry name" value="THYMOSIN BETA"/>
    <property type="match status" value="1"/>
</dbReference>
<evidence type="ECO:0000313" key="6">
    <source>
        <dbReference type="Proteomes" id="UP001652641"/>
    </source>
</evidence>
<proteinExistence type="inferred from homology"/>
<dbReference type="KEGG" id="vvp:112912297"/>
<dbReference type="GO" id="GO:0005856">
    <property type="term" value="C:cytoskeleton"/>
    <property type="evidence" value="ECO:0007669"/>
    <property type="project" value="UniProtKB-SubCell"/>
</dbReference>
<comment type="subcellular location">
    <subcellularLocation>
        <location evidence="1">Cytoplasm</location>
        <location evidence="1">Cytoskeleton</location>
    </subcellularLocation>
</comment>
<comment type="similarity">
    <text evidence="2">Belongs to the thymosin beta family.</text>
</comment>
<name>A0A3Q7RGA7_VULVU</name>
<accession>A0A3Q7RGA7</accession>
<reference evidence="7" key="2">
    <citation type="submission" date="2025-08" db="UniProtKB">
        <authorList>
            <consortium name="RefSeq"/>
        </authorList>
    </citation>
    <scope>IDENTIFICATION</scope>
    <source>
        <tissue evidence="7">Cell line</tissue>
    </source>
</reference>
<dbReference type="PANTHER" id="PTHR12021:SF11">
    <property type="entry name" value="THYMOSIN BETA-15A-RELATED"/>
    <property type="match status" value="1"/>
</dbReference>
<dbReference type="Pfam" id="PF01290">
    <property type="entry name" value="Thymosin"/>
    <property type="match status" value="1"/>
</dbReference>
<sequence length="78" mass="8661">MGGRGVWGVPGMGRLGPGPSCFSFLWSKVCLLVKMSDKPDLSEVEKFDRSKLKKTNTKEKNTLPSKETIQQKECVQTS</sequence>
<reference key="1">
    <citation type="submission" date="2019-01" db="UniProtKB">
        <authorList>
            <consortium name="RefSeq"/>
        </authorList>
    </citation>
    <scope>IDENTIFICATION</scope>
</reference>
<dbReference type="PROSITE" id="PS00500">
    <property type="entry name" value="THYMOSIN_B4"/>
    <property type="match status" value="1"/>
</dbReference>
<dbReference type="CDD" id="cd22059">
    <property type="entry name" value="WH2_BetaT"/>
    <property type="match status" value="1"/>
</dbReference>
<dbReference type="GO" id="GO:0007015">
    <property type="term" value="P:actin filament organization"/>
    <property type="evidence" value="ECO:0007669"/>
    <property type="project" value="InterPro"/>
</dbReference>
<keyword evidence="6" id="KW-1185">Reference proteome</keyword>
<keyword evidence="4" id="KW-0206">Cytoskeleton</keyword>
<dbReference type="RefSeq" id="XP_025844804.2">
    <property type="nucleotide sequence ID" value="XM_025989019.2"/>
</dbReference>
<feature type="compositionally biased region" description="Polar residues" evidence="5">
    <location>
        <begin position="64"/>
        <end position="78"/>
    </location>
</feature>
<organism evidence="6 7">
    <name type="scientific">Vulpes vulpes</name>
    <name type="common">Red fox</name>
    <dbReference type="NCBI Taxonomy" id="9627"/>
    <lineage>
        <taxon>Eukaryota</taxon>
        <taxon>Metazoa</taxon>
        <taxon>Chordata</taxon>
        <taxon>Craniata</taxon>
        <taxon>Vertebrata</taxon>
        <taxon>Euteleostomi</taxon>
        <taxon>Mammalia</taxon>
        <taxon>Eutheria</taxon>
        <taxon>Laurasiatheria</taxon>
        <taxon>Carnivora</taxon>
        <taxon>Caniformia</taxon>
        <taxon>Canidae</taxon>
        <taxon>Vulpes</taxon>
    </lineage>
</organism>
<dbReference type="GO" id="GO:0030334">
    <property type="term" value="P:regulation of cell migration"/>
    <property type="evidence" value="ECO:0007669"/>
    <property type="project" value="TreeGrafter"/>
</dbReference>
<dbReference type="Proteomes" id="UP001652641">
    <property type="component" value="Chromosome X"/>
</dbReference>
<evidence type="ECO:0000256" key="3">
    <source>
        <dbReference type="ARBA" id="ARBA00022490"/>
    </source>
</evidence>
<evidence type="ECO:0000256" key="1">
    <source>
        <dbReference type="ARBA" id="ARBA00004245"/>
    </source>
</evidence>
<gene>
    <name evidence="7" type="primary">LOC112912297</name>
</gene>
<feature type="region of interest" description="Disordered" evidence="5">
    <location>
        <begin position="53"/>
        <end position="78"/>
    </location>
</feature>
<evidence type="ECO:0000256" key="4">
    <source>
        <dbReference type="ARBA" id="ARBA00023212"/>
    </source>
</evidence>
<dbReference type="Gene3D" id="1.20.5.520">
    <property type="entry name" value="Single helix bin"/>
    <property type="match status" value="1"/>
</dbReference>
<dbReference type="InterPro" id="IPR038386">
    <property type="entry name" value="Beta-thymosin_sf"/>
</dbReference>
<dbReference type="GO" id="GO:0005737">
    <property type="term" value="C:cytoplasm"/>
    <property type="evidence" value="ECO:0007669"/>
    <property type="project" value="TreeGrafter"/>
</dbReference>
<dbReference type="AlphaFoldDB" id="A0A3Q7RGA7"/>